<accession>A0A2P4X899</accession>
<name>A0A2P4X899_9STRA</name>
<gene>
    <name evidence="2" type="ORF">PHPALM_29168</name>
</gene>
<dbReference type="Gene3D" id="3.40.50.1110">
    <property type="entry name" value="SGNH hydrolase"/>
    <property type="match status" value="1"/>
</dbReference>
<evidence type="ECO:0000313" key="2">
    <source>
        <dbReference type="EMBL" id="POM61771.1"/>
    </source>
</evidence>
<dbReference type="OrthoDB" id="671439at2759"/>
<dbReference type="InterPro" id="IPR036514">
    <property type="entry name" value="SGNH_hydro_sf"/>
</dbReference>
<dbReference type="PANTHER" id="PTHR14209:SF19">
    <property type="entry name" value="ISOAMYL ACETATE-HYDROLYZING ESTERASE 1 HOMOLOG"/>
    <property type="match status" value="1"/>
</dbReference>
<dbReference type="EMBL" id="NCKW01015800">
    <property type="protein sequence ID" value="POM61771.1"/>
    <property type="molecule type" value="Genomic_DNA"/>
</dbReference>
<dbReference type="Proteomes" id="UP000237271">
    <property type="component" value="Unassembled WGS sequence"/>
</dbReference>
<organism evidence="2 3">
    <name type="scientific">Phytophthora palmivora</name>
    <dbReference type="NCBI Taxonomy" id="4796"/>
    <lineage>
        <taxon>Eukaryota</taxon>
        <taxon>Sar</taxon>
        <taxon>Stramenopiles</taxon>
        <taxon>Oomycota</taxon>
        <taxon>Peronosporomycetes</taxon>
        <taxon>Peronosporales</taxon>
        <taxon>Peronosporaceae</taxon>
        <taxon>Phytophthora</taxon>
    </lineage>
</organism>
<dbReference type="SUPFAM" id="SSF52266">
    <property type="entry name" value="SGNH hydrolase"/>
    <property type="match status" value="1"/>
</dbReference>
<evidence type="ECO:0000259" key="1">
    <source>
        <dbReference type="Pfam" id="PF13472"/>
    </source>
</evidence>
<reference evidence="2 3" key="1">
    <citation type="journal article" date="2017" name="Genome Biol. Evol.">
        <title>Phytophthora megakarya and P. palmivora, closely related causal agents of cacao black pod rot, underwent increases in genome sizes and gene numbers by different mechanisms.</title>
        <authorList>
            <person name="Ali S.S."/>
            <person name="Shao J."/>
            <person name="Lary D.J."/>
            <person name="Kronmiller B."/>
            <person name="Shen D."/>
            <person name="Strem M.D."/>
            <person name="Amoako-Attah I."/>
            <person name="Akrofi A.Y."/>
            <person name="Begoude B.A."/>
            <person name="Ten Hoopen G.M."/>
            <person name="Coulibaly K."/>
            <person name="Kebe B.I."/>
            <person name="Melnick R.L."/>
            <person name="Guiltinan M.J."/>
            <person name="Tyler B.M."/>
            <person name="Meinhardt L.W."/>
            <person name="Bailey B.A."/>
        </authorList>
    </citation>
    <scope>NUCLEOTIDE SEQUENCE [LARGE SCALE GENOMIC DNA]</scope>
    <source>
        <strain evidence="3">sbr112.9</strain>
    </source>
</reference>
<proteinExistence type="predicted"/>
<feature type="domain" description="SGNH hydrolase-type esterase" evidence="1">
    <location>
        <begin position="15"/>
        <end position="149"/>
    </location>
</feature>
<sequence>MPTLEHEISTNAYSPPSLITVWLGTNDAALTNGSNVAMHVPLDEYKSNLIKIVHRFQHAAPDAKILLITPAHIDDGARAKFAAERTDAKRGLIDRSNAATGNYSRACVEVANSLEIPVLDMYTHFNSMPETTRNAMLVDGIHFNEAGNKEVDEQLRSKLSVEFPALVSALGTWQIPPVSKYEAEDPYTP</sequence>
<comment type="caution">
    <text evidence="2">The sequence shown here is derived from an EMBL/GenBank/DDBJ whole genome shotgun (WGS) entry which is preliminary data.</text>
</comment>
<keyword evidence="3" id="KW-1185">Reference proteome</keyword>
<evidence type="ECO:0000313" key="3">
    <source>
        <dbReference type="Proteomes" id="UP000237271"/>
    </source>
</evidence>
<protein>
    <recommendedName>
        <fullName evidence="1">SGNH hydrolase-type esterase domain-containing protein</fullName>
    </recommendedName>
</protein>
<dbReference type="PANTHER" id="PTHR14209">
    <property type="entry name" value="ISOAMYL ACETATE-HYDROLYZING ESTERASE 1"/>
    <property type="match status" value="1"/>
</dbReference>
<dbReference type="Pfam" id="PF13472">
    <property type="entry name" value="Lipase_GDSL_2"/>
    <property type="match status" value="1"/>
</dbReference>
<dbReference type="InterPro" id="IPR013830">
    <property type="entry name" value="SGNH_hydro"/>
</dbReference>
<dbReference type="AlphaFoldDB" id="A0A2P4X899"/>
<dbReference type="InterPro" id="IPR045136">
    <property type="entry name" value="Iah1-like"/>
</dbReference>